<accession>A0ABS6F4C3</accession>
<protein>
    <submittedName>
        <fullName evidence="2">GNAT family N-acetyltransferase</fullName>
    </submittedName>
</protein>
<dbReference type="Proteomes" id="UP000736583">
    <property type="component" value="Unassembled WGS sequence"/>
</dbReference>
<dbReference type="EMBL" id="JAHLQL010000005">
    <property type="protein sequence ID" value="MBU5592704.1"/>
    <property type="molecule type" value="Genomic_DNA"/>
</dbReference>
<dbReference type="PROSITE" id="PS51186">
    <property type="entry name" value="GNAT"/>
    <property type="match status" value="1"/>
</dbReference>
<dbReference type="RefSeq" id="WP_216457461.1">
    <property type="nucleotide sequence ID" value="NZ_JAHLQL010000005.1"/>
</dbReference>
<evidence type="ECO:0000313" key="2">
    <source>
        <dbReference type="EMBL" id="MBU5592704.1"/>
    </source>
</evidence>
<proteinExistence type="predicted"/>
<gene>
    <name evidence="2" type="ORF">KQI89_13175</name>
</gene>
<organism evidence="2 3">
    <name type="scientific">Clostridium simiarum</name>
    <dbReference type="NCBI Taxonomy" id="2841506"/>
    <lineage>
        <taxon>Bacteria</taxon>
        <taxon>Bacillati</taxon>
        <taxon>Bacillota</taxon>
        <taxon>Clostridia</taxon>
        <taxon>Eubacteriales</taxon>
        <taxon>Clostridiaceae</taxon>
        <taxon>Clostridium</taxon>
    </lineage>
</organism>
<reference evidence="2 3" key="1">
    <citation type="submission" date="2021-06" db="EMBL/GenBank/DDBJ databases">
        <authorList>
            <person name="Sun Q."/>
            <person name="Li D."/>
        </authorList>
    </citation>
    <scope>NUCLEOTIDE SEQUENCE [LARGE SCALE GENOMIC DNA]</scope>
    <source>
        <strain evidence="2 3">MSJ-4</strain>
    </source>
</reference>
<dbReference type="InterPro" id="IPR000182">
    <property type="entry name" value="GNAT_dom"/>
</dbReference>
<evidence type="ECO:0000313" key="3">
    <source>
        <dbReference type="Proteomes" id="UP000736583"/>
    </source>
</evidence>
<feature type="domain" description="N-acetyltransferase" evidence="1">
    <location>
        <begin position="1"/>
        <end position="81"/>
    </location>
</feature>
<sequence length="81" mass="9472">MLFCRIVSEEIINAYLCGIGVDPHFRNRGIGAEISRRFVMHCLENNLHTQLLCEEYLIPYYIKAGFEKFATGMRLKEKNDM</sequence>
<comment type="caution">
    <text evidence="2">The sequence shown here is derived from an EMBL/GenBank/DDBJ whole genome shotgun (WGS) entry which is preliminary data.</text>
</comment>
<dbReference type="CDD" id="cd04301">
    <property type="entry name" value="NAT_SF"/>
    <property type="match status" value="1"/>
</dbReference>
<keyword evidence="3" id="KW-1185">Reference proteome</keyword>
<evidence type="ECO:0000259" key="1">
    <source>
        <dbReference type="PROSITE" id="PS51186"/>
    </source>
</evidence>
<name>A0ABS6F4C3_9CLOT</name>
<dbReference type="Pfam" id="PF00583">
    <property type="entry name" value="Acetyltransf_1"/>
    <property type="match status" value="1"/>
</dbReference>